<keyword evidence="1" id="KW-0238">DNA-binding</keyword>
<reference evidence="4" key="1">
    <citation type="journal article" date="2019" name="Int. J. Syst. Evol. Microbiol.">
        <title>The Global Catalogue of Microorganisms (GCM) 10K type strain sequencing project: providing services to taxonomists for standard genome sequencing and annotation.</title>
        <authorList>
            <consortium name="The Broad Institute Genomics Platform"/>
            <consortium name="The Broad Institute Genome Sequencing Center for Infectious Disease"/>
            <person name="Wu L."/>
            <person name="Ma J."/>
        </authorList>
    </citation>
    <scope>NUCLEOTIDE SEQUENCE [LARGE SCALE GENOMIC DNA]</scope>
    <source>
        <strain evidence="4">KCTC 52606</strain>
    </source>
</reference>
<dbReference type="InterPro" id="IPR010982">
    <property type="entry name" value="Lambda_DNA-bd_dom_sf"/>
</dbReference>
<evidence type="ECO:0000259" key="2">
    <source>
        <dbReference type="PROSITE" id="PS50943"/>
    </source>
</evidence>
<name>A0ABV7EGR0_9SPHN</name>
<dbReference type="SMART" id="SM00530">
    <property type="entry name" value="HTH_XRE"/>
    <property type="match status" value="1"/>
</dbReference>
<evidence type="ECO:0000313" key="4">
    <source>
        <dbReference type="Proteomes" id="UP001595378"/>
    </source>
</evidence>
<dbReference type="PROSITE" id="PS50943">
    <property type="entry name" value="HTH_CROC1"/>
    <property type="match status" value="1"/>
</dbReference>
<sequence>MALSMHPSLAVHPGEWLRHEVLTPYGVSINRLARSFHVSRQALSSLLNGRAALSAEMAIRFEKAFGIRAETLMRMQTAHDMARARARADEIVVEDLRPAA</sequence>
<dbReference type="Proteomes" id="UP001595378">
    <property type="component" value="Unassembled WGS sequence"/>
</dbReference>
<dbReference type="PANTHER" id="PTHR36924">
    <property type="entry name" value="ANTITOXIN HIGA-1"/>
    <property type="match status" value="1"/>
</dbReference>
<proteinExistence type="predicted"/>
<dbReference type="Pfam" id="PF01381">
    <property type="entry name" value="HTH_3"/>
    <property type="match status" value="1"/>
</dbReference>
<evidence type="ECO:0000313" key="3">
    <source>
        <dbReference type="EMBL" id="MFC3100590.1"/>
    </source>
</evidence>
<dbReference type="PANTHER" id="PTHR36924:SF1">
    <property type="entry name" value="ANTITOXIN HIGA-1"/>
    <property type="match status" value="1"/>
</dbReference>
<dbReference type="InterPro" id="IPR013430">
    <property type="entry name" value="Toxin_antidote_HigA"/>
</dbReference>
<accession>A0ABV7EGR0</accession>
<dbReference type="SUPFAM" id="SSF47413">
    <property type="entry name" value="lambda repressor-like DNA-binding domains"/>
    <property type="match status" value="1"/>
</dbReference>
<comment type="caution">
    <text evidence="3">The sequence shown here is derived from an EMBL/GenBank/DDBJ whole genome shotgun (WGS) entry which is preliminary data.</text>
</comment>
<dbReference type="InterPro" id="IPR001387">
    <property type="entry name" value="Cro/C1-type_HTH"/>
</dbReference>
<gene>
    <name evidence="3" type="ORF">ACFODK_06790</name>
</gene>
<dbReference type="RefSeq" id="WP_027443816.1">
    <property type="nucleotide sequence ID" value="NZ_JBANRN010000026.1"/>
</dbReference>
<organism evidence="3 4">
    <name type="scientific">Alteraurantiacibacter lauratis</name>
    <dbReference type="NCBI Taxonomy" id="2054627"/>
    <lineage>
        <taxon>Bacteria</taxon>
        <taxon>Pseudomonadati</taxon>
        <taxon>Pseudomonadota</taxon>
        <taxon>Alphaproteobacteria</taxon>
        <taxon>Sphingomonadales</taxon>
        <taxon>Erythrobacteraceae</taxon>
        <taxon>Alteraurantiacibacter</taxon>
    </lineage>
</organism>
<evidence type="ECO:0000256" key="1">
    <source>
        <dbReference type="ARBA" id="ARBA00023125"/>
    </source>
</evidence>
<dbReference type="Gene3D" id="1.10.260.40">
    <property type="entry name" value="lambda repressor-like DNA-binding domains"/>
    <property type="match status" value="1"/>
</dbReference>
<feature type="domain" description="HTH cro/C1-type" evidence="2">
    <location>
        <begin position="26"/>
        <end position="72"/>
    </location>
</feature>
<dbReference type="EMBL" id="JBHRSU010000018">
    <property type="protein sequence ID" value="MFC3100590.1"/>
    <property type="molecule type" value="Genomic_DNA"/>
</dbReference>
<dbReference type="CDD" id="cd00093">
    <property type="entry name" value="HTH_XRE"/>
    <property type="match status" value="1"/>
</dbReference>
<dbReference type="NCBIfam" id="TIGR02607">
    <property type="entry name" value="antidote_HigA"/>
    <property type="match status" value="1"/>
</dbReference>
<protein>
    <submittedName>
        <fullName evidence="3">HigA family addiction module antitoxin</fullName>
    </submittedName>
</protein>
<keyword evidence="4" id="KW-1185">Reference proteome</keyword>